<organism evidence="4 5">
    <name type="scientific">Trifolium subterraneum</name>
    <name type="common">Subterranean clover</name>
    <dbReference type="NCBI Taxonomy" id="3900"/>
    <lineage>
        <taxon>Eukaryota</taxon>
        <taxon>Viridiplantae</taxon>
        <taxon>Streptophyta</taxon>
        <taxon>Embryophyta</taxon>
        <taxon>Tracheophyta</taxon>
        <taxon>Spermatophyta</taxon>
        <taxon>Magnoliopsida</taxon>
        <taxon>eudicotyledons</taxon>
        <taxon>Gunneridae</taxon>
        <taxon>Pentapetalae</taxon>
        <taxon>rosids</taxon>
        <taxon>fabids</taxon>
        <taxon>Fabales</taxon>
        <taxon>Fabaceae</taxon>
        <taxon>Papilionoideae</taxon>
        <taxon>50 kb inversion clade</taxon>
        <taxon>NPAAA clade</taxon>
        <taxon>Hologalegina</taxon>
        <taxon>IRL clade</taxon>
        <taxon>Trifolieae</taxon>
        <taxon>Trifolium</taxon>
    </lineage>
</organism>
<dbReference type="PANTHER" id="PTHR31286:SF99">
    <property type="entry name" value="DUF4283 DOMAIN-CONTAINING PROTEIN"/>
    <property type="match status" value="1"/>
</dbReference>
<keyword evidence="1" id="KW-0479">Metal-binding</keyword>
<feature type="region of interest" description="Disordered" evidence="2">
    <location>
        <begin position="1"/>
        <end position="24"/>
    </location>
</feature>
<dbReference type="AlphaFoldDB" id="A0A2Z6N162"/>
<gene>
    <name evidence="4" type="ORF">TSUD_320060</name>
</gene>
<keyword evidence="5" id="KW-1185">Reference proteome</keyword>
<proteinExistence type="predicted"/>
<dbReference type="GO" id="GO:0003676">
    <property type="term" value="F:nucleic acid binding"/>
    <property type="evidence" value="ECO:0007669"/>
    <property type="project" value="InterPro"/>
</dbReference>
<keyword evidence="1" id="KW-0863">Zinc-finger</keyword>
<evidence type="ECO:0000256" key="2">
    <source>
        <dbReference type="SAM" id="MobiDB-lite"/>
    </source>
</evidence>
<dbReference type="SUPFAM" id="SSF57756">
    <property type="entry name" value="Retrovirus zinc finger-like domains"/>
    <property type="match status" value="1"/>
</dbReference>
<evidence type="ECO:0000313" key="5">
    <source>
        <dbReference type="Proteomes" id="UP000242715"/>
    </source>
</evidence>
<evidence type="ECO:0000313" key="4">
    <source>
        <dbReference type="EMBL" id="GAU38534.1"/>
    </source>
</evidence>
<dbReference type="InterPro" id="IPR036875">
    <property type="entry name" value="Znf_CCHC_sf"/>
</dbReference>
<reference evidence="5" key="1">
    <citation type="journal article" date="2017" name="Front. Plant Sci.">
        <title>Climate Clever Clovers: New Paradigm to Reduce the Environmental Footprint of Ruminants by Breeding Low Methanogenic Forages Utilizing Haplotype Variation.</title>
        <authorList>
            <person name="Kaur P."/>
            <person name="Appels R."/>
            <person name="Bayer P.E."/>
            <person name="Keeble-Gagnere G."/>
            <person name="Wang J."/>
            <person name="Hirakawa H."/>
            <person name="Shirasawa K."/>
            <person name="Vercoe P."/>
            <person name="Stefanova K."/>
            <person name="Durmic Z."/>
            <person name="Nichols P."/>
            <person name="Revell C."/>
            <person name="Isobe S.N."/>
            <person name="Edwards D."/>
            <person name="Erskine W."/>
        </authorList>
    </citation>
    <scope>NUCLEOTIDE SEQUENCE [LARGE SCALE GENOMIC DNA]</scope>
    <source>
        <strain evidence="5">cv. Daliak</strain>
    </source>
</reference>
<dbReference type="Proteomes" id="UP000242715">
    <property type="component" value="Unassembled WGS sequence"/>
</dbReference>
<dbReference type="PROSITE" id="PS50158">
    <property type="entry name" value="ZF_CCHC"/>
    <property type="match status" value="1"/>
</dbReference>
<dbReference type="InterPro" id="IPR040256">
    <property type="entry name" value="At4g02000-like"/>
</dbReference>
<dbReference type="OrthoDB" id="1001863at2759"/>
<keyword evidence="1" id="KW-0862">Zinc</keyword>
<feature type="domain" description="CCHC-type" evidence="3">
    <location>
        <begin position="139"/>
        <end position="154"/>
    </location>
</feature>
<dbReference type="PANTHER" id="PTHR31286">
    <property type="entry name" value="GLYCINE-RICH CELL WALL STRUCTURAL PROTEIN 1.8-LIKE"/>
    <property type="match status" value="1"/>
</dbReference>
<accession>A0A2Z6N162</accession>
<evidence type="ECO:0000259" key="3">
    <source>
        <dbReference type="PROSITE" id="PS50158"/>
    </source>
</evidence>
<dbReference type="EMBL" id="DF973721">
    <property type="protein sequence ID" value="GAU38534.1"/>
    <property type="molecule type" value="Genomic_DNA"/>
</dbReference>
<sequence length="205" mass="22728">MKDGNHDENGGIGQSMREDTNGRSYCDTVLGRKIGLGREEGSDAEEIEGEEVDDGEGMKNLIQSIGDTIETDVGKEGCDKYHRSRVGKTVKVDKNTLTQERGKYARLCVQVNLTEPLLAMFTIKGRKYNIEYEGLHLLCLTCGKFGHYKEGCPDKSLNVGHQEEGSRSNQNEVCTNGLAGCGVDRPWRVVRNRRGVGSLDQQEIM</sequence>
<dbReference type="InterPro" id="IPR001878">
    <property type="entry name" value="Znf_CCHC"/>
</dbReference>
<name>A0A2Z6N162_TRISU</name>
<dbReference type="GO" id="GO:0008270">
    <property type="term" value="F:zinc ion binding"/>
    <property type="evidence" value="ECO:0007669"/>
    <property type="project" value="UniProtKB-KW"/>
</dbReference>
<protein>
    <recommendedName>
        <fullName evidence="3">CCHC-type domain-containing protein</fullName>
    </recommendedName>
</protein>
<evidence type="ECO:0000256" key="1">
    <source>
        <dbReference type="PROSITE-ProRule" id="PRU00047"/>
    </source>
</evidence>